<dbReference type="PATRIC" id="fig|1614.7.peg.1045"/>
<keyword evidence="3" id="KW-1185">Reference proteome</keyword>
<evidence type="ECO:0000313" key="3">
    <source>
        <dbReference type="Proteomes" id="UP000031397"/>
    </source>
</evidence>
<organism evidence="1 3">
    <name type="scientific">Fructilactobacillus fructivorans</name>
    <dbReference type="NCBI Taxonomy" id="1614"/>
    <lineage>
        <taxon>Bacteria</taxon>
        <taxon>Bacillati</taxon>
        <taxon>Bacillota</taxon>
        <taxon>Bacilli</taxon>
        <taxon>Lactobacillales</taxon>
        <taxon>Lactobacillaceae</taxon>
        <taxon>Fructilactobacillus</taxon>
    </lineage>
</organism>
<evidence type="ECO:0000313" key="4">
    <source>
        <dbReference type="Proteomes" id="UP000327194"/>
    </source>
</evidence>
<proteinExistence type="predicted"/>
<dbReference type="RefSeq" id="WP_010021273.1">
    <property type="nucleotide sequence ID" value="NZ_AZDS01000001.1"/>
</dbReference>
<dbReference type="Proteomes" id="UP000031397">
    <property type="component" value="Unassembled WGS sequence"/>
</dbReference>
<reference evidence="2 4" key="2">
    <citation type="submission" date="2019-10" db="EMBL/GenBank/DDBJ databases">
        <title>Genome sequencing of Lactobacillus fructivorans.</title>
        <authorList>
            <person name="Kim K."/>
        </authorList>
    </citation>
    <scope>NUCLEOTIDE SEQUENCE [LARGE SCALE GENOMIC DNA]</scope>
    <source>
        <strain evidence="2 4">LF543</strain>
    </source>
</reference>
<dbReference type="AlphaFoldDB" id="A0A0C1PMW9"/>
<dbReference type="OrthoDB" id="2249034at2"/>
<protein>
    <submittedName>
        <fullName evidence="1">Uncharacterized protein</fullName>
    </submittedName>
</protein>
<accession>A0A0C1PMW9</accession>
<dbReference type="EMBL" id="CP045562">
    <property type="protein sequence ID" value="QFX92771.1"/>
    <property type="molecule type" value="Genomic_DNA"/>
</dbReference>
<sequence>MRLNEFYVSSEDLSNSYKIYVEINKDIFPIFDIEFSDQKILLVPNKYKHPLTLSQFNTRTSQLDDHLSLFCKTNEIPKLFGYRLKNDQLIFG</sequence>
<evidence type="ECO:0000313" key="1">
    <source>
        <dbReference type="EMBL" id="KID41256.1"/>
    </source>
</evidence>
<gene>
    <name evidence="2" type="ORF">LF543_04005</name>
    <name evidence="1" type="ORF">LfDm3_1101</name>
</gene>
<name>A0A0C1PMW9_9LACO</name>
<dbReference type="EMBL" id="JOJZ01000021">
    <property type="protein sequence ID" value="KID41256.1"/>
    <property type="molecule type" value="Genomic_DNA"/>
</dbReference>
<dbReference type="KEGG" id="lfv:LF543_04005"/>
<dbReference type="Proteomes" id="UP000327194">
    <property type="component" value="Chromosome"/>
</dbReference>
<evidence type="ECO:0000313" key="2">
    <source>
        <dbReference type="EMBL" id="QFX92771.1"/>
    </source>
</evidence>
<dbReference type="GeneID" id="74913763"/>
<reference evidence="1 3" key="1">
    <citation type="submission" date="2014-06" db="EMBL/GenBank/DDBJ databases">
        <title>Functional and comparative genomic analyses of the Drosophila gut microbiota identify candidate symbiosis factors.</title>
        <authorList>
            <person name="Newell P.D."/>
            <person name="Chaston J.M."/>
            <person name="Douglas A.E."/>
        </authorList>
    </citation>
    <scope>NUCLEOTIDE SEQUENCE [LARGE SCALE GENOMIC DNA]</scope>
    <source>
        <strain evidence="1 3">DmCS_002</strain>
    </source>
</reference>